<protein>
    <submittedName>
        <fullName evidence="4">MerR family transcriptional regulator</fullName>
    </submittedName>
</protein>
<evidence type="ECO:0000259" key="3">
    <source>
        <dbReference type="PROSITE" id="PS50937"/>
    </source>
</evidence>
<accession>A0A317ZX93</accession>
<evidence type="ECO:0000313" key="4">
    <source>
        <dbReference type="EMBL" id="PXA72003.1"/>
    </source>
</evidence>
<name>A0A317ZX93_9MICO</name>
<dbReference type="InterPro" id="IPR029442">
    <property type="entry name" value="GyrI-like"/>
</dbReference>
<dbReference type="PROSITE" id="PS50937">
    <property type="entry name" value="HTH_MERR_2"/>
    <property type="match status" value="1"/>
</dbReference>
<reference evidence="4 5" key="1">
    <citation type="submission" date="2018-05" db="EMBL/GenBank/DDBJ databases">
        <title>Genetic diversity of glacier-inhabiting Cryobacterium bacteria in China and description of Cryobacterium mengkeensis sp. nov. and Arthrobacter glacialis sp. nov.</title>
        <authorList>
            <person name="Liu Q."/>
            <person name="Xin Y.-H."/>
        </authorList>
    </citation>
    <scope>NUCLEOTIDE SEQUENCE [LARGE SCALE GENOMIC DNA]</scope>
    <source>
        <strain evidence="4 5">SK-1</strain>
    </source>
</reference>
<dbReference type="Gene3D" id="3.20.80.10">
    <property type="entry name" value="Regulatory factor, effector binding domain"/>
    <property type="match status" value="1"/>
</dbReference>
<dbReference type="InterPro" id="IPR000551">
    <property type="entry name" value="MerR-type_HTH_dom"/>
</dbReference>
<feature type="domain" description="HTH merR-type" evidence="3">
    <location>
        <begin position="35"/>
        <end position="105"/>
    </location>
</feature>
<dbReference type="OrthoDB" id="9802039at2"/>
<dbReference type="Pfam" id="PF13411">
    <property type="entry name" value="MerR_1"/>
    <property type="match status" value="1"/>
</dbReference>
<dbReference type="InterPro" id="IPR047057">
    <property type="entry name" value="MerR_fam"/>
</dbReference>
<feature type="region of interest" description="Disordered" evidence="2">
    <location>
        <begin position="1"/>
        <end position="36"/>
    </location>
</feature>
<dbReference type="SMART" id="SM00422">
    <property type="entry name" value="HTH_MERR"/>
    <property type="match status" value="1"/>
</dbReference>
<dbReference type="GO" id="GO:0003700">
    <property type="term" value="F:DNA-binding transcription factor activity"/>
    <property type="evidence" value="ECO:0007669"/>
    <property type="project" value="InterPro"/>
</dbReference>
<dbReference type="PANTHER" id="PTHR30204:SF97">
    <property type="entry name" value="MERR FAMILY REGULATORY PROTEIN"/>
    <property type="match status" value="1"/>
</dbReference>
<evidence type="ECO:0000256" key="1">
    <source>
        <dbReference type="ARBA" id="ARBA00023125"/>
    </source>
</evidence>
<dbReference type="Pfam" id="PF06445">
    <property type="entry name" value="GyrI-like"/>
    <property type="match status" value="1"/>
</dbReference>
<dbReference type="Gene3D" id="1.10.1660.10">
    <property type="match status" value="1"/>
</dbReference>
<evidence type="ECO:0000313" key="5">
    <source>
        <dbReference type="Proteomes" id="UP000246722"/>
    </source>
</evidence>
<organism evidence="4 5">
    <name type="scientific">Cryobacterium arcticum</name>
    <dbReference type="NCBI Taxonomy" id="670052"/>
    <lineage>
        <taxon>Bacteria</taxon>
        <taxon>Bacillati</taxon>
        <taxon>Actinomycetota</taxon>
        <taxon>Actinomycetes</taxon>
        <taxon>Micrococcales</taxon>
        <taxon>Microbacteriaceae</taxon>
        <taxon>Cryobacterium</taxon>
    </lineage>
</organism>
<dbReference type="SUPFAM" id="SSF46955">
    <property type="entry name" value="Putative DNA-binding domain"/>
    <property type="match status" value="1"/>
</dbReference>
<keyword evidence="5" id="KW-1185">Reference proteome</keyword>
<dbReference type="InterPro" id="IPR009061">
    <property type="entry name" value="DNA-bd_dom_put_sf"/>
</dbReference>
<dbReference type="CDD" id="cd01107">
    <property type="entry name" value="HTH_BmrR"/>
    <property type="match status" value="1"/>
</dbReference>
<dbReference type="GO" id="GO:0003677">
    <property type="term" value="F:DNA binding"/>
    <property type="evidence" value="ECO:0007669"/>
    <property type="project" value="UniProtKB-KW"/>
</dbReference>
<sequence>MPSPAQVTRNVRRTAKRQSGPSPDGKGEDGGVSNMMTIGDFSRATRLSAKTLRFYHQVGLLEPARIDPGNGYRVYSAEQIADAQVIRHFRSLDMPVQLIRDVLAAPDRTERNALIAAHLTRVQAQLEQTRAAVAGLQGLLAEPNTPLTVTHRSVPAMPVLVIREIIDLADLGTWYTAATAELEHLLRSSPLRATGPRGGIWENELFLDEHGTAALFVPVESLDAPAESLGRARLELLPAVDLAVATHRGNDDTIAQVYGALGEYVTRHELGVDGPLREVYLDDAIDGSGTTEIGWPIRRA</sequence>
<dbReference type="EMBL" id="QHLY01000005">
    <property type="protein sequence ID" value="PXA72003.1"/>
    <property type="molecule type" value="Genomic_DNA"/>
</dbReference>
<dbReference type="InterPro" id="IPR011256">
    <property type="entry name" value="Reg_factor_effector_dom_sf"/>
</dbReference>
<dbReference type="PANTHER" id="PTHR30204">
    <property type="entry name" value="REDOX-CYCLING DRUG-SENSING TRANSCRIPTIONAL ACTIVATOR SOXR"/>
    <property type="match status" value="1"/>
</dbReference>
<proteinExistence type="predicted"/>
<dbReference type="AlphaFoldDB" id="A0A317ZX93"/>
<keyword evidence="1" id="KW-0238">DNA-binding</keyword>
<dbReference type="SUPFAM" id="SSF55136">
    <property type="entry name" value="Probable bacterial effector-binding domain"/>
    <property type="match status" value="1"/>
</dbReference>
<gene>
    <name evidence="4" type="ORF">CTB96_03575</name>
</gene>
<comment type="caution">
    <text evidence="4">The sequence shown here is derived from an EMBL/GenBank/DDBJ whole genome shotgun (WGS) entry which is preliminary data.</text>
</comment>
<dbReference type="Proteomes" id="UP000246722">
    <property type="component" value="Unassembled WGS sequence"/>
</dbReference>
<evidence type="ECO:0000256" key="2">
    <source>
        <dbReference type="SAM" id="MobiDB-lite"/>
    </source>
</evidence>